<gene>
    <name evidence="2" type="ORF">Tco_0909716</name>
</gene>
<accession>A0ABQ5CQT5</accession>
<feature type="coiled-coil region" evidence="1">
    <location>
        <begin position="69"/>
        <end position="96"/>
    </location>
</feature>
<dbReference type="EMBL" id="BQNB010014543">
    <property type="protein sequence ID" value="GJT29441.1"/>
    <property type="molecule type" value="Genomic_DNA"/>
</dbReference>
<keyword evidence="1" id="KW-0175">Coiled coil</keyword>
<reference evidence="2" key="2">
    <citation type="submission" date="2022-01" db="EMBL/GenBank/DDBJ databases">
        <authorList>
            <person name="Yamashiro T."/>
            <person name="Shiraishi A."/>
            <person name="Satake H."/>
            <person name="Nakayama K."/>
        </authorList>
    </citation>
    <scope>NUCLEOTIDE SEQUENCE</scope>
</reference>
<dbReference type="Proteomes" id="UP001151760">
    <property type="component" value="Unassembled WGS sequence"/>
</dbReference>
<name>A0ABQ5CQT5_9ASTR</name>
<protein>
    <submittedName>
        <fullName evidence="2">Uncharacterized protein</fullName>
    </submittedName>
</protein>
<keyword evidence="3" id="KW-1185">Reference proteome</keyword>
<comment type="caution">
    <text evidence="2">The sequence shown here is derived from an EMBL/GenBank/DDBJ whole genome shotgun (WGS) entry which is preliminary data.</text>
</comment>
<evidence type="ECO:0000256" key="1">
    <source>
        <dbReference type="SAM" id="Coils"/>
    </source>
</evidence>
<sequence length="248" mass="27579">MAGEGPTNMIARRVTVDLIYFSGENAPPRFMKFFLVQKIAESCKFVNRMRDEATTARDCDAKRGEQAKLVALNDVIAEALGEIDTLENNVEILDGLFTIVDWCSHLVDRMLYYACSAEGCSTARLQLCLLSMGPSFILEKLGEVAGSPRLPDKMKVSFDQARKEKASFAALMYELYCSLRVSLSKKCRLATELEGLGEQRDAVRALENMKEIVARDSMTLGDLEQLLARAQVGVDLKDGYLADVEEKV</sequence>
<evidence type="ECO:0000313" key="2">
    <source>
        <dbReference type="EMBL" id="GJT29441.1"/>
    </source>
</evidence>
<evidence type="ECO:0000313" key="3">
    <source>
        <dbReference type="Proteomes" id="UP001151760"/>
    </source>
</evidence>
<reference evidence="2" key="1">
    <citation type="journal article" date="2022" name="Int. J. Mol. Sci.">
        <title>Draft Genome of Tanacetum Coccineum: Genomic Comparison of Closely Related Tanacetum-Family Plants.</title>
        <authorList>
            <person name="Yamashiro T."/>
            <person name="Shiraishi A."/>
            <person name="Nakayama K."/>
            <person name="Satake H."/>
        </authorList>
    </citation>
    <scope>NUCLEOTIDE SEQUENCE</scope>
</reference>
<proteinExistence type="predicted"/>
<organism evidence="2 3">
    <name type="scientific">Tanacetum coccineum</name>
    <dbReference type="NCBI Taxonomy" id="301880"/>
    <lineage>
        <taxon>Eukaryota</taxon>
        <taxon>Viridiplantae</taxon>
        <taxon>Streptophyta</taxon>
        <taxon>Embryophyta</taxon>
        <taxon>Tracheophyta</taxon>
        <taxon>Spermatophyta</taxon>
        <taxon>Magnoliopsida</taxon>
        <taxon>eudicotyledons</taxon>
        <taxon>Gunneridae</taxon>
        <taxon>Pentapetalae</taxon>
        <taxon>asterids</taxon>
        <taxon>campanulids</taxon>
        <taxon>Asterales</taxon>
        <taxon>Asteraceae</taxon>
        <taxon>Asteroideae</taxon>
        <taxon>Anthemideae</taxon>
        <taxon>Anthemidinae</taxon>
        <taxon>Tanacetum</taxon>
    </lineage>
</organism>